<sequence length="93" mass="9861">MLQKSVLQSPSRAESAWRRDEGTVINHDSEHQGSYMSSSSGAAAVVGRLSRQGSSVESSHSATVHVHTPECCIRTRPSGLPGSSLLPTCSIKL</sequence>
<dbReference type="Proteomes" id="UP000324222">
    <property type="component" value="Unassembled WGS sequence"/>
</dbReference>
<evidence type="ECO:0000256" key="1">
    <source>
        <dbReference type="SAM" id="MobiDB-lite"/>
    </source>
</evidence>
<dbReference type="OrthoDB" id="6475906at2759"/>
<evidence type="ECO:0000313" key="2">
    <source>
        <dbReference type="EMBL" id="MPC25938.1"/>
    </source>
</evidence>
<protein>
    <submittedName>
        <fullName evidence="2">Uncharacterized protein</fullName>
    </submittedName>
</protein>
<feature type="compositionally biased region" description="Basic and acidic residues" evidence="1">
    <location>
        <begin position="15"/>
        <end position="31"/>
    </location>
</feature>
<proteinExistence type="predicted"/>
<comment type="caution">
    <text evidence="2">The sequence shown here is derived from an EMBL/GenBank/DDBJ whole genome shotgun (WGS) entry which is preliminary data.</text>
</comment>
<dbReference type="AlphaFoldDB" id="A0A5B7DWW9"/>
<keyword evidence="3" id="KW-1185">Reference proteome</keyword>
<dbReference type="EMBL" id="VSRR010001531">
    <property type="protein sequence ID" value="MPC25938.1"/>
    <property type="molecule type" value="Genomic_DNA"/>
</dbReference>
<feature type="compositionally biased region" description="Polar residues" evidence="1">
    <location>
        <begin position="1"/>
        <end position="12"/>
    </location>
</feature>
<name>A0A5B7DWW9_PORTR</name>
<gene>
    <name evidence="2" type="ORF">E2C01_019062</name>
</gene>
<feature type="region of interest" description="Disordered" evidence="1">
    <location>
        <begin position="1"/>
        <end position="41"/>
    </location>
</feature>
<reference evidence="2 3" key="1">
    <citation type="submission" date="2019-05" db="EMBL/GenBank/DDBJ databases">
        <title>Another draft genome of Portunus trituberculatus and its Hox gene families provides insights of decapod evolution.</title>
        <authorList>
            <person name="Jeong J.-H."/>
            <person name="Song I."/>
            <person name="Kim S."/>
            <person name="Choi T."/>
            <person name="Kim D."/>
            <person name="Ryu S."/>
            <person name="Kim W."/>
        </authorList>
    </citation>
    <scope>NUCLEOTIDE SEQUENCE [LARGE SCALE GENOMIC DNA]</scope>
    <source>
        <tissue evidence="2">Muscle</tissue>
    </source>
</reference>
<evidence type="ECO:0000313" key="3">
    <source>
        <dbReference type="Proteomes" id="UP000324222"/>
    </source>
</evidence>
<accession>A0A5B7DWW9</accession>
<organism evidence="2 3">
    <name type="scientific">Portunus trituberculatus</name>
    <name type="common">Swimming crab</name>
    <name type="synonym">Neptunus trituberculatus</name>
    <dbReference type="NCBI Taxonomy" id="210409"/>
    <lineage>
        <taxon>Eukaryota</taxon>
        <taxon>Metazoa</taxon>
        <taxon>Ecdysozoa</taxon>
        <taxon>Arthropoda</taxon>
        <taxon>Crustacea</taxon>
        <taxon>Multicrustacea</taxon>
        <taxon>Malacostraca</taxon>
        <taxon>Eumalacostraca</taxon>
        <taxon>Eucarida</taxon>
        <taxon>Decapoda</taxon>
        <taxon>Pleocyemata</taxon>
        <taxon>Brachyura</taxon>
        <taxon>Eubrachyura</taxon>
        <taxon>Portunoidea</taxon>
        <taxon>Portunidae</taxon>
        <taxon>Portuninae</taxon>
        <taxon>Portunus</taxon>
    </lineage>
</organism>